<dbReference type="AlphaFoldDB" id="A0A919QH87"/>
<dbReference type="Proteomes" id="UP000640052">
    <property type="component" value="Unassembled WGS sequence"/>
</dbReference>
<keyword evidence="2" id="KW-1185">Reference proteome</keyword>
<organism evidence="1 2">
    <name type="scientific">Acrocarpospora phusangensis</name>
    <dbReference type="NCBI Taxonomy" id="1070424"/>
    <lineage>
        <taxon>Bacteria</taxon>
        <taxon>Bacillati</taxon>
        <taxon>Actinomycetota</taxon>
        <taxon>Actinomycetes</taxon>
        <taxon>Streptosporangiales</taxon>
        <taxon>Streptosporangiaceae</taxon>
        <taxon>Acrocarpospora</taxon>
    </lineage>
</organism>
<evidence type="ECO:0000313" key="2">
    <source>
        <dbReference type="Proteomes" id="UP000640052"/>
    </source>
</evidence>
<gene>
    <name evidence="1" type="ORF">Aph01nite_73490</name>
</gene>
<proteinExistence type="predicted"/>
<accession>A0A919QH87</accession>
<dbReference type="EMBL" id="BOOA01000106">
    <property type="protein sequence ID" value="GIH29039.1"/>
    <property type="molecule type" value="Genomic_DNA"/>
</dbReference>
<protein>
    <recommendedName>
        <fullName evidence="3">DUF4276 family protein</fullName>
    </recommendedName>
</protein>
<evidence type="ECO:0008006" key="3">
    <source>
        <dbReference type="Google" id="ProtNLM"/>
    </source>
</evidence>
<reference evidence="1" key="1">
    <citation type="submission" date="2021-01" db="EMBL/GenBank/DDBJ databases">
        <title>Whole genome shotgun sequence of Acrocarpospora phusangensis NBRC 108782.</title>
        <authorList>
            <person name="Komaki H."/>
            <person name="Tamura T."/>
        </authorList>
    </citation>
    <scope>NUCLEOTIDE SEQUENCE</scope>
    <source>
        <strain evidence="1">NBRC 108782</strain>
    </source>
</reference>
<evidence type="ECO:0000313" key="1">
    <source>
        <dbReference type="EMBL" id="GIH29039.1"/>
    </source>
</evidence>
<dbReference type="Pfam" id="PF14103">
    <property type="entry name" value="DUF4276"/>
    <property type="match status" value="1"/>
</dbReference>
<dbReference type="RefSeq" id="WP_204045655.1">
    <property type="nucleotide sequence ID" value="NZ_BOOA01000106.1"/>
</dbReference>
<comment type="caution">
    <text evidence="1">The sequence shown here is derived from an EMBL/GenBank/DDBJ whole genome shotgun (WGS) entry which is preliminary data.</text>
</comment>
<name>A0A919QH87_9ACTN</name>
<sequence>MKRVHILVEGQTEEVIATQILRPYYAERNVHLSCSLLATKRSARGPDHKGGVTSWERMRGDIVRLLNDSSLTALTTLIDYYAFPSDAPGMADRPPNGTSLDRVRHVECALAEAIDNRRFIPHLVLHETEAWVLADCDRLAEVMGGPCHALAGQVALVGGPELVNDHPTTAPSKRIAATYQEYRKTVDGPMVVDALGVEGVRARCPHADERLTALDRLLGI</sequence>
<dbReference type="InterPro" id="IPR025455">
    <property type="entry name" value="DUF4276"/>
</dbReference>